<sequence length="125" mass="14689">MLNRIFSALFCRWMDDKFKYFCLLEHMMMCELIQANKSTNTTEDAEVENIGELTVQIVKKMAAVFEEDHKNLVSVVNKQGDELSSCVTHMWNKNVLVFFFPLSMLAVKRFLLERMETNSVQKKRL</sequence>
<proteinExistence type="predicted"/>
<dbReference type="AlphaFoldDB" id="A0A3B5AI87"/>
<accession>A0A3B5AI87</accession>
<name>A0A3B5AI87_9TELE</name>
<protein>
    <submittedName>
        <fullName evidence="1">Uncharacterized protein</fullName>
    </submittedName>
</protein>
<reference evidence="1" key="1">
    <citation type="submission" date="2023-09" db="UniProtKB">
        <authorList>
            <consortium name="Ensembl"/>
        </authorList>
    </citation>
    <scope>IDENTIFICATION</scope>
</reference>
<dbReference type="Ensembl" id="ENSSPAT00000021490.1">
    <property type="protein sequence ID" value="ENSSPAP00000021168.1"/>
    <property type="gene ID" value="ENSSPAG00000015930.1"/>
</dbReference>
<organism evidence="1">
    <name type="scientific">Stegastes partitus</name>
    <name type="common">bicolor damselfish</name>
    <dbReference type="NCBI Taxonomy" id="144197"/>
    <lineage>
        <taxon>Eukaryota</taxon>
        <taxon>Metazoa</taxon>
        <taxon>Chordata</taxon>
        <taxon>Craniata</taxon>
        <taxon>Vertebrata</taxon>
        <taxon>Euteleostomi</taxon>
        <taxon>Actinopterygii</taxon>
        <taxon>Neopterygii</taxon>
        <taxon>Teleostei</taxon>
        <taxon>Neoteleostei</taxon>
        <taxon>Acanthomorphata</taxon>
        <taxon>Ovalentaria</taxon>
        <taxon>Pomacentridae</taxon>
        <taxon>Stegastes</taxon>
    </lineage>
</organism>
<dbReference type="STRING" id="144197.ENSSPAP00000021168"/>
<evidence type="ECO:0000313" key="1">
    <source>
        <dbReference type="Ensembl" id="ENSSPAP00000021168.1"/>
    </source>
</evidence>